<evidence type="ECO:0000313" key="1">
    <source>
        <dbReference type="EMBL" id="KKL48534.1"/>
    </source>
</evidence>
<proteinExistence type="predicted"/>
<organism evidence="1">
    <name type="scientific">marine sediment metagenome</name>
    <dbReference type="NCBI Taxonomy" id="412755"/>
    <lineage>
        <taxon>unclassified sequences</taxon>
        <taxon>metagenomes</taxon>
        <taxon>ecological metagenomes</taxon>
    </lineage>
</organism>
<sequence>MSGIKVTLHRIPNDEVLPIIRVFEQANYWEFLVNSAKTTNLRIVGGGTGYNLLAEFAADAVESVEFI</sequence>
<dbReference type="AlphaFoldDB" id="A0A0F9CHE0"/>
<name>A0A0F9CHE0_9ZZZZ</name>
<protein>
    <submittedName>
        <fullName evidence="1">Uncharacterized protein</fullName>
    </submittedName>
</protein>
<gene>
    <name evidence="1" type="ORF">LCGC14_2324570</name>
</gene>
<dbReference type="EMBL" id="LAZR01033288">
    <property type="protein sequence ID" value="KKL48534.1"/>
    <property type="molecule type" value="Genomic_DNA"/>
</dbReference>
<reference evidence="1" key="1">
    <citation type="journal article" date="2015" name="Nature">
        <title>Complex archaea that bridge the gap between prokaryotes and eukaryotes.</title>
        <authorList>
            <person name="Spang A."/>
            <person name="Saw J.H."/>
            <person name="Jorgensen S.L."/>
            <person name="Zaremba-Niedzwiedzka K."/>
            <person name="Martijn J."/>
            <person name="Lind A.E."/>
            <person name="van Eijk R."/>
            <person name="Schleper C."/>
            <person name="Guy L."/>
            <person name="Ettema T.J."/>
        </authorList>
    </citation>
    <scope>NUCLEOTIDE SEQUENCE</scope>
</reference>
<accession>A0A0F9CHE0</accession>
<comment type="caution">
    <text evidence="1">The sequence shown here is derived from an EMBL/GenBank/DDBJ whole genome shotgun (WGS) entry which is preliminary data.</text>
</comment>